<dbReference type="FunFam" id="3.40.50.10380:FF:000001">
    <property type="entry name" value="NAD-dependent malic enzyme"/>
    <property type="match status" value="1"/>
</dbReference>
<evidence type="ECO:0000313" key="14">
    <source>
        <dbReference type="EMBL" id="EWZ52100.1"/>
    </source>
</evidence>
<dbReference type="GO" id="GO:0005739">
    <property type="term" value="C:mitochondrion"/>
    <property type="evidence" value="ECO:0007669"/>
    <property type="project" value="TreeGrafter"/>
</dbReference>
<organism evidence="14">
    <name type="scientific">Fusarium oxysporum Fo47</name>
    <dbReference type="NCBI Taxonomy" id="660027"/>
    <lineage>
        <taxon>Eukaryota</taxon>
        <taxon>Fungi</taxon>
        <taxon>Dikarya</taxon>
        <taxon>Ascomycota</taxon>
        <taxon>Pezizomycotina</taxon>
        <taxon>Sordariomycetes</taxon>
        <taxon>Hypocreomycetidae</taxon>
        <taxon>Hypocreales</taxon>
        <taxon>Nectriaceae</taxon>
        <taxon>Fusarium</taxon>
        <taxon>Fusarium oxysporum species complex</taxon>
    </lineage>
</organism>
<dbReference type="NCBIfam" id="NF010052">
    <property type="entry name" value="PRK13529.1"/>
    <property type="match status" value="1"/>
</dbReference>
<feature type="binding site" evidence="9">
    <location>
        <position position="506"/>
    </location>
    <ligand>
        <name>(S)-malate</name>
        <dbReference type="ChEBI" id="CHEBI:15589"/>
    </ligand>
</feature>
<dbReference type="PIRSF" id="PIRSF000106">
    <property type="entry name" value="ME"/>
    <property type="match status" value="1"/>
</dbReference>
<dbReference type="SUPFAM" id="SSF53223">
    <property type="entry name" value="Aminoacid dehydrogenase-like, N-terminal domain"/>
    <property type="match status" value="1"/>
</dbReference>
<dbReference type="GO" id="GO:0051287">
    <property type="term" value="F:NAD binding"/>
    <property type="evidence" value="ECO:0007669"/>
    <property type="project" value="InterPro"/>
</dbReference>
<dbReference type="Pfam" id="PF00390">
    <property type="entry name" value="malic"/>
    <property type="match status" value="1"/>
</dbReference>
<evidence type="ECO:0000256" key="4">
    <source>
        <dbReference type="ARBA" id="ARBA00023002"/>
    </source>
</evidence>
<dbReference type="GO" id="GO:0005829">
    <property type="term" value="C:cytosol"/>
    <property type="evidence" value="ECO:0007669"/>
    <property type="project" value="TreeGrafter"/>
</dbReference>
<keyword evidence="4 11" id="KW-0560">Oxidoreductase</keyword>
<protein>
    <recommendedName>
        <fullName evidence="11">Malic enzyme</fullName>
    </recommendedName>
</protein>
<keyword evidence="3 10" id="KW-0479">Metal-binding</keyword>
<dbReference type="InterPro" id="IPR001891">
    <property type="entry name" value="Malic_OxRdtase"/>
</dbReference>
<feature type="binding site" evidence="10">
    <location>
        <position position="339"/>
    </location>
    <ligand>
        <name>a divalent metal cation</name>
        <dbReference type="ChEBI" id="CHEBI:60240"/>
    </ligand>
</feature>
<evidence type="ECO:0000256" key="1">
    <source>
        <dbReference type="ARBA" id="ARBA00001936"/>
    </source>
</evidence>
<evidence type="ECO:0000256" key="10">
    <source>
        <dbReference type="PIRSR" id="PIRSR000106-3"/>
    </source>
</evidence>
<dbReference type="SMART" id="SM00919">
    <property type="entry name" value="Malic_M"/>
    <property type="match status" value="1"/>
</dbReference>
<dbReference type="PRINTS" id="PR00072">
    <property type="entry name" value="MALOXRDTASE"/>
</dbReference>
<evidence type="ECO:0000259" key="12">
    <source>
        <dbReference type="SMART" id="SM00919"/>
    </source>
</evidence>
<comment type="catalytic activity">
    <reaction evidence="6">
        <text>oxaloacetate + H(+) = pyruvate + CO2</text>
        <dbReference type="Rhea" id="RHEA:15641"/>
        <dbReference type="ChEBI" id="CHEBI:15361"/>
        <dbReference type="ChEBI" id="CHEBI:15378"/>
        <dbReference type="ChEBI" id="CHEBI:16452"/>
        <dbReference type="ChEBI" id="CHEBI:16526"/>
        <dbReference type="EC" id="1.1.1.38"/>
    </reaction>
</comment>
<dbReference type="InterPro" id="IPR012302">
    <property type="entry name" value="Malic_NAD-bd"/>
</dbReference>
<evidence type="ECO:0000256" key="8">
    <source>
        <dbReference type="PIRSR" id="PIRSR000106-1"/>
    </source>
</evidence>
<feature type="active site" description="Proton acceptor" evidence="8">
    <location>
        <position position="267"/>
    </location>
</feature>
<feature type="active site" description="Proton donor" evidence="8">
    <location>
        <position position="195"/>
    </location>
</feature>
<feature type="domain" description="Malic enzyme N-terminal" evidence="13">
    <location>
        <begin position="172"/>
        <end position="353"/>
    </location>
</feature>
<dbReference type="GO" id="GO:0004471">
    <property type="term" value="F:malate dehydrogenase (decarboxylating) (NAD+) activity"/>
    <property type="evidence" value="ECO:0007669"/>
    <property type="project" value="TreeGrafter"/>
</dbReference>
<feature type="binding site" evidence="10">
    <location>
        <position position="338"/>
    </location>
    <ligand>
        <name>a divalent metal cation</name>
        <dbReference type="ChEBI" id="CHEBI:60240"/>
    </ligand>
</feature>
<dbReference type="Gene3D" id="3.40.50.720">
    <property type="entry name" value="NAD(P)-binding Rossmann-like Domain"/>
    <property type="match status" value="1"/>
</dbReference>
<dbReference type="CDD" id="cd05312">
    <property type="entry name" value="NAD_bind_1_malic_enz"/>
    <property type="match status" value="1"/>
</dbReference>
<sequence length="686" mass="76195">MISKTLLFFDLWHVQMQSRFRILSSEWIRPVRAQRRHPCDIGSELDVLSQLPCLPRSSPVHRFRLYPSTMRYLNLANNYATKADHSKKSKFGDLPLSTTGPINCALSGTSLLNTPYLNKGSAFPPDERREFNLTGLLPQGVQTLEQQCKRAYEQYSSRHDDLAKNTFLASLKDQNEVLYYKLLQLHLDEMMSIIYTPTEGDAIQNYSRLFRRPEGCYLNIRDPDHVHHNLAQWGNPEDIDYIVVSDGEEILGIGDQGVGGILISVAKLVLTTLCAGVHPNRTLPVVLDCGTDNKELLDDELYLGLKEKRVRGEEYAKFVDTFVQSARKLYPKAYIHFEDFGLTNARKILDRYRPDFACFNDDVQGTGCVTLAAILSGLHVSKQKLKDLRMVVFGAGSAGLGIADQVRDAIATEGNMSHEGAAKQIWLIDKSGLLTSETEGVTDAQKIFAKDASEWKDKDADLLSVIKEVRPNVLVGTSTKPGAFTEDVIRAIAEHHERPIVLPLSNPTRLHEAKPEDILKWTDGKALVATGSPFPPVKGPWGKDGSEITINVGECNNSVVFPGIGLGCVLSRAKHLTDRMLVAAVEGVSSLSPVLKDSTAPLLPDVDSVRDVSVCIARNVIQAAVKDGEATQEGIPEKEEDLEEWIREQMWDPVYRPLKKVDLEGATREARGELKKAGTVHRVGHT</sequence>
<evidence type="ECO:0000259" key="13">
    <source>
        <dbReference type="SMART" id="SM01274"/>
    </source>
</evidence>
<dbReference type="InterPro" id="IPR015884">
    <property type="entry name" value="Malic_enzyme_CS"/>
</dbReference>
<name>W9LCM7_FUSOX</name>
<dbReference type="AlphaFoldDB" id="W9LCM7"/>
<evidence type="ECO:0000256" key="9">
    <source>
        <dbReference type="PIRSR" id="PIRSR000106-2"/>
    </source>
</evidence>
<proteinExistence type="inferred from homology"/>
<dbReference type="SUPFAM" id="SSF51735">
    <property type="entry name" value="NAD(P)-binding Rossmann-fold domains"/>
    <property type="match status" value="1"/>
</dbReference>
<evidence type="ECO:0000256" key="3">
    <source>
        <dbReference type="ARBA" id="ARBA00022723"/>
    </source>
</evidence>
<dbReference type="EMBL" id="JH717896">
    <property type="protein sequence ID" value="EWZ52100.1"/>
    <property type="molecule type" value="Genomic_DNA"/>
</dbReference>
<dbReference type="PROSITE" id="PS00331">
    <property type="entry name" value="MALIC_ENZYMES"/>
    <property type="match status" value="1"/>
</dbReference>
<evidence type="ECO:0000256" key="11">
    <source>
        <dbReference type="RuleBase" id="RU003426"/>
    </source>
</evidence>
<evidence type="ECO:0000256" key="2">
    <source>
        <dbReference type="ARBA" id="ARBA00008785"/>
    </source>
</evidence>
<dbReference type="FunFam" id="3.40.50.720:FF:000055">
    <property type="entry name" value="NAD-dependent malic enzyme"/>
    <property type="match status" value="1"/>
</dbReference>
<keyword evidence="5" id="KW-0520">NAD</keyword>
<gene>
    <name evidence="14" type="ORF">FOZG_01923</name>
</gene>
<dbReference type="GO" id="GO:0006108">
    <property type="term" value="P:malate metabolic process"/>
    <property type="evidence" value="ECO:0007669"/>
    <property type="project" value="TreeGrafter"/>
</dbReference>
<reference evidence="14" key="1">
    <citation type="submission" date="2011-06" db="EMBL/GenBank/DDBJ databases">
        <title>The Genome Sequence of Fusarium oxysporum Fo47.</title>
        <authorList>
            <consortium name="The Broad Institute Genome Sequencing Platform"/>
            <person name="Ma L.-J."/>
            <person name="Gale L.R."/>
            <person name="Schwartz D.C."/>
            <person name="Zhou S."/>
            <person name="Corby-Kistler H."/>
            <person name="Young S.K."/>
            <person name="Zeng Q."/>
            <person name="Gargeya S."/>
            <person name="Fitzgerald M."/>
            <person name="Haas B."/>
            <person name="Abouelleil A."/>
            <person name="Alvarado L."/>
            <person name="Arachchi H.M."/>
            <person name="Berlin A."/>
            <person name="Brown A."/>
            <person name="Chapman S.B."/>
            <person name="Chen Z."/>
            <person name="Dunbar C."/>
            <person name="Freedman E."/>
            <person name="Gearin G."/>
            <person name="Gellesch M."/>
            <person name="Goldberg J."/>
            <person name="Griggs A."/>
            <person name="Gujja S."/>
            <person name="Heiman D."/>
            <person name="Howarth C."/>
            <person name="Larson L."/>
            <person name="Lui A."/>
            <person name="MacDonald P.J.P."/>
            <person name="Mehta T."/>
            <person name="Montmayeur A."/>
            <person name="Murphy C."/>
            <person name="Neiman D."/>
            <person name="Pearson M."/>
            <person name="Priest M."/>
            <person name="Roberts A."/>
            <person name="Saif S."/>
            <person name="Shea T."/>
            <person name="Shenoy N."/>
            <person name="Sisk P."/>
            <person name="Stolte C."/>
            <person name="Sykes S."/>
            <person name="Wortman J."/>
            <person name="Nusbaum C."/>
            <person name="Birren B."/>
        </authorList>
    </citation>
    <scope>NUCLEOTIDE SEQUENCE [LARGE SCALE GENOMIC DNA]</scope>
    <source>
        <strain evidence="14">Fo47</strain>
    </source>
</reference>
<accession>W9LCM7</accession>
<dbReference type="GO" id="GO:0046872">
    <property type="term" value="F:metal ion binding"/>
    <property type="evidence" value="ECO:0007669"/>
    <property type="project" value="UniProtKB-KW"/>
</dbReference>
<evidence type="ECO:0000256" key="5">
    <source>
        <dbReference type="ARBA" id="ARBA00023027"/>
    </source>
</evidence>
<evidence type="ECO:0000256" key="7">
    <source>
        <dbReference type="ARBA" id="ARBA00052591"/>
    </source>
</evidence>
<dbReference type="InterPro" id="IPR037062">
    <property type="entry name" value="Malic_N_dom_sf"/>
</dbReference>
<dbReference type="InterPro" id="IPR036291">
    <property type="entry name" value="NAD(P)-bd_dom_sf"/>
</dbReference>
<evidence type="ECO:0000256" key="6">
    <source>
        <dbReference type="ARBA" id="ARBA00050168"/>
    </source>
</evidence>
<dbReference type="VEuPathDB" id="FungiDB:FOZG_01923"/>
<feature type="domain" description="Malic enzyme NAD-binding" evidence="12">
    <location>
        <begin position="363"/>
        <end position="625"/>
    </location>
</feature>
<dbReference type="PANTHER" id="PTHR23406">
    <property type="entry name" value="MALIC ENZYME-RELATED"/>
    <property type="match status" value="1"/>
</dbReference>
<comment type="similarity">
    <text evidence="2 11">Belongs to the malic enzymes family.</text>
</comment>
<comment type="cofactor">
    <cofactor evidence="10">
        <name>Mg(2+)</name>
        <dbReference type="ChEBI" id="CHEBI:18420"/>
    </cofactor>
    <cofactor evidence="10">
        <name>Mn(2+)</name>
        <dbReference type="ChEBI" id="CHEBI:29035"/>
    </cofactor>
    <text evidence="10">Divalent metal cations. Prefers magnesium or manganese.</text>
</comment>
<comment type="catalytic activity">
    <reaction evidence="7">
        <text>(S)-malate + NAD(+) = pyruvate + CO2 + NADH</text>
        <dbReference type="Rhea" id="RHEA:12653"/>
        <dbReference type="ChEBI" id="CHEBI:15361"/>
        <dbReference type="ChEBI" id="CHEBI:15589"/>
        <dbReference type="ChEBI" id="CHEBI:16526"/>
        <dbReference type="ChEBI" id="CHEBI:57540"/>
        <dbReference type="ChEBI" id="CHEBI:57945"/>
        <dbReference type="EC" id="1.1.1.38"/>
    </reaction>
</comment>
<dbReference type="InterPro" id="IPR046346">
    <property type="entry name" value="Aminoacid_DH-like_N_sf"/>
</dbReference>
<comment type="cofactor">
    <cofactor evidence="1">
        <name>Mn(2+)</name>
        <dbReference type="ChEBI" id="CHEBI:29035"/>
    </cofactor>
</comment>
<reference evidence="14" key="2">
    <citation type="submission" date="2012-06" db="EMBL/GenBank/DDBJ databases">
        <title>Annotation of the Genome Sequence of Fusarium oxysporum Fo47.</title>
        <authorList>
            <consortium name="The Broad Institute Genomics Platform"/>
            <person name="Ma L.-J."/>
            <person name="Corby-Kistler H."/>
            <person name="Broz K."/>
            <person name="Gale L.R."/>
            <person name="Jonkers W."/>
            <person name="O'Donnell K."/>
            <person name="Ploetz R."/>
            <person name="Steinberg C."/>
            <person name="Schwartz D.C."/>
            <person name="VanEtten H."/>
            <person name="Zhou S."/>
            <person name="Young S.K."/>
            <person name="Zeng Q."/>
            <person name="Gargeya S."/>
            <person name="Fitzgerald M."/>
            <person name="Abouelleil A."/>
            <person name="Alvarado L."/>
            <person name="Chapman S.B."/>
            <person name="Gainer-Dewar J."/>
            <person name="Goldberg J."/>
            <person name="Griggs A."/>
            <person name="Gujja S."/>
            <person name="Hansen M."/>
            <person name="Howarth C."/>
            <person name="Imamovic A."/>
            <person name="Ireland A."/>
            <person name="Larimer J."/>
            <person name="McCowan C."/>
            <person name="Murphy C."/>
            <person name="Pearson M."/>
            <person name="Poon T.W."/>
            <person name="Priest M."/>
            <person name="Roberts A."/>
            <person name="Saif S."/>
            <person name="Shea T."/>
            <person name="Sykes S."/>
            <person name="Wortman J."/>
            <person name="Nusbaum C."/>
            <person name="Birren B."/>
        </authorList>
    </citation>
    <scope>NUCLEOTIDE SEQUENCE</scope>
    <source>
        <strain evidence="14">Fo47</strain>
    </source>
</reference>
<dbReference type="SMART" id="SM01274">
    <property type="entry name" value="malic"/>
    <property type="match status" value="1"/>
</dbReference>
<dbReference type="PANTHER" id="PTHR23406:SF34">
    <property type="entry name" value="NAD-DEPENDENT MALIC ENZYME, MITOCHONDRIAL"/>
    <property type="match status" value="1"/>
</dbReference>
<dbReference type="Gene3D" id="3.40.50.10380">
    <property type="entry name" value="Malic enzyme, N-terminal domain"/>
    <property type="match status" value="1"/>
</dbReference>
<feature type="binding site" evidence="10">
    <location>
        <position position="362"/>
    </location>
    <ligand>
        <name>a divalent metal cation</name>
        <dbReference type="ChEBI" id="CHEBI:60240"/>
    </ligand>
</feature>
<dbReference type="Pfam" id="PF03949">
    <property type="entry name" value="Malic_M"/>
    <property type="match status" value="1"/>
</dbReference>
<dbReference type="InterPro" id="IPR012301">
    <property type="entry name" value="Malic_N_dom"/>
</dbReference>
<feature type="binding site" evidence="9">
    <location>
        <position position="556"/>
    </location>
    <ligand>
        <name>(S)-malate</name>
        <dbReference type="ChEBI" id="CHEBI:15589"/>
    </ligand>
</feature>
<dbReference type="Proteomes" id="UP000030766">
    <property type="component" value="Unassembled WGS sequence"/>
</dbReference>